<keyword evidence="7" id="KW-0732">Signal</keyword>
<dbReference type="GO" id="GO:0008843">
    <property type="term" value="F:endochitinase activity"/>
    <property type="evidence" value="ECO:0007669"/>
    <property type="project" value="UniProtKB-EC"/>
</dbReference>
<keyword evidence="5" id="KW-0326">Glycosidase</keyword>
<evidence type="ECO:0000256" key="5">
    <source>
        <dbReference type="ARBA" id="ARBA00023295"/>
    </source>
</evidence>
<dbReference type="Proteomes" id="UP000531561">
    <property type="component" value="Unassembled WGS sequence"/>
</dbReference>
<dbReference type="InterPro" id="IPR017853">
    <property type="entry name" value="GH"/>
</dbReference>
<dbReference type="EC" id="3.2.1.14" evidence="2"/>
<protein>
    <recommendedName>
        <fullName evidence="2">chitinase</fullName>
        <ecNumber evidence="2">3.2.1.14</ecNumber>
    </recommendedName>
</protein>
<dbReference type="GO" id="GO:0005975">
    <property type="term" value="P:carbohydrate metabolic process"/>
    <property type="evidence" value="ECO:0007669"/>
    <property type="project" value="InterPro"/>
</dbReference>
<reference evidence="10 11" key="1">
    <citation type="journal article" date="2020" name="Phytopathology">
        <title>A high-quality genome resource of Botrytis fragariae, a new and rapidly spreading fungal pathogen causing strawberry gray mold in the U.S.A.</title>
        <authorList>
            <person name="Wu Y."/>
            <person name="Saski C.A."/>
            <person name="Schnabel G."/>
            <person name="Xiao S."/>
            <person name="Hu M."/>
        </authorList>
    </citation>
    <scope>NUCLEOTIDE SEQUENCE [LARGE SCALE GENOMIC DNA]</scope>
    <source>
        <strain evidence="10 11">BVB16</strain>
    </source>
</reference>
<feature type="domain" description="LysM" evidence="8">
    <location>
        <begin position="407"/>
        <end position="455"/>
    </location>
</feature>
<dbReference type="GeneID" id="59264125"/>
<proteinExistence type="inferred from homology"/>
<dbReference type="EMBL" id="JABFCT010000015">
    <property type="protein sequence ID" value="KAF5869954.1"/>
    <property type="molecule type" value="Genomic_DNA"/>
</dbReference>
<dbReference type="CDD" id="cd00035">
    <property type="entry name" value="ChtBD1"/>
    <property type="match status" value="1"/>
</dbReference>
<dbReference type="PROSITE" id="PS51910">
    <property type="entry name" value="GH18_2"/>
    <property type="match status" value="1"/>
</dbReference>
<dbReference type="SUPFAM" id="SSF54556">
    <property type="entry name" value="Chitinase insertion domain"/>
    <property type="match status" value="1"/>
</dbReference>
<dbReference type="Gene3D" id="3.20.20.80">
    <property type="entry name" value="Glycosidases"/>
    <property type="match status" value="1"/>
</dbReference>
<dbReference type="Gene3D" id="3.10.50.10">
    <property type="match status" value="1"/>
</dbReference>
<dbReference type="CDD" id="cd00118">
    <property type="entry name" value="LysM"/>
    <property type="match status" value="2"/>
</dbReference>
<name>A0A8H6EF09_9HELO</name>
<evidence type="ECO:0000259" key="9">
    <source>
        <dbReference type="PROSITE" id="PS51910"/>
    </source>
</evidence>
<evidence type="ECO:0000256" key="2">
    <source>
        <dbReference type="ARBA" id="ARBA00012729"/>
    </source>
</evidence>
<organism evidence="10 11">
    <name type="scientific">Botrytis fragariae</name>
    <dbReference type="NCBI Taxonomy" id="1964551"/>
    <lineage>
        <taxon>Eukaryota</taxon>
        <taxon>Fungi</taxon>
        <taxon>Dikarya</taxon>
        <taxon>Ascomycota</taxon>
        <taxon>Pezizomycotina</taxon>
        <taxon>Leotiomycetes</taxon>
        <taxon>Helotiales</taxon>
        <taxon>Sclerotiniaceae</taxon>
        <taxon>Botrytis</taxon>
    </lineage>
</organism>
<dbReference type="SMART" id="SM00636">
    <property type="entry name" value="Glyco_18"/>
    <property type="match status" value="1"/>
</dbReference>
<dbReference type="SUPFAM" id="SSF51445">
    <property type="entry name" value="(Trans)glycosidases"/>
    <property type="match status" value="1"/>
</dbReference>
<evidence type="ECO:0000259" key="8">
    <source>
        <dbReference type="PROSITE" id="PS51782"/>
    </source>
</evidence>
<dbReference type="InterPro" id="IPR036779">
    <property type="entry name" value="LysM_dom_sf"/>
</dbReference>
<feature type="domain" description="LysM" evidence="8">
    <location>
        <begin position="343"/>
        <end position="388"/>
    </location>
</feature>
<dbReference type="CDD" id="cd02878">
    <property type="entry name" value="GH18_zymocin_alpha"/>
    <property type="match status" value="1"/>
</dbReference>
<dbReference type="InterPro" id="IPR053214">
    <property type="entry name" value="LysM12-like"/>
</dbReference>
<keyword evidence="11" id="KW-1185">Reference proteome</keyword>
<feature type="region of interest" description="Disordered" evidence="6">
    <location>
        <begin position="1096"/>
        <end position="1128"/>
    </location>
</feature>
<dbReference type="InterPro" id="IPR011583">
    <property type="entry name" value="Chitinase_II/V-like_cat"/>
</dbReference>
<evidence type="ECO:0000313" key="11">
    <source>
        <dbReference type="Proteomes" id="UP000531561"/>
    </source>
</evidence>
<dbReference type="Gene3D" id="3.10.350.10">
    <property type="entry name" value="LysM domain"/>
    <property type="match status" value="2"/>
</dbReference>
<dbReference type="PANTHER" id="PTHR47700">
    <property type="entry name" value="V CHITINASE, PUTATIVE (AFU_ORTHOLOGUE AFUA_6G13720)-RELATED"/>
    <property type="match status" value="1"/>
</dbReference>
<keyword evidence="4" id="KW-0843">Virulence</keyword>
<dbReference type="InterPro" id="IPR029070">
    <property type="entry name" value="Chitinase_insertion_sf"/>
</dbReference>
<dbReference type="PROSITE" id="PS51782">
    <property type="entry name" value="LYSM"/>
    <property type="match status" value="2"/>
</dbReference>
<evidence type="ECO:0000256" key="3">
    <source>
        <dbReference type="ARBA" id="ARBA00022669"/>
    </source>
</evidence>
<dbReference type="Pfam" id="PF00704">
    <property type="entry name" value="Glyco_hydro_18"/>
    <property type="match status" value="1"/>
</dbReference>
<dbReference type="SUPFAM" id="SSF54106">
    <property type="entry name" value="LysM domain"/>
    <property type="match status" value="2"/>
</dbReference>
<sequence length="1401" mass="148770">MKPSRMGLYIFMMVAWHFHGALAMNSALAAAASSSLQAYLASSPFTTRSAPAPTVTTDLTALRAAVLAGNYSSRLDPATRNRCPQPCTSNSSDWYLYHSLERLAVCNNTMLLDFSLFNQIDDPKTHLSIAACTANMEYTSSPVTNITCQSNDVQQTEMTSSLQMASSGTFSASVPDVVAALKQLQIFSASVNDPCDETINFAYSGSAAVGIYVGSGLSSQGVISSIIGRLSSQIQSDGSVAENLLVQLCDNSTARYSMGIFINTNSDISSVQVGVQSWKNSSCITYVDEFVNSTWQSVNYLAPSLLNSNTSASVNTVGQNVTTLTSRSPLLSSHKLSLRDSCTTVKVVAGDTCATLAAECGITPAAFTQYNPSATECSALTTGEYVCCSAGTLPDNTPQPSADGDCYAYLVVAGDSCSSLAASYDITEDDIMTWNTNTWGWNGCTNLLAGNNICLSSGYSPMPPNIANAVCGPQVNGTATAPQGSDLSTLNECPLNACCDIWGQCGTTTEFCTPSNSTTGAPGTAASGQNGCISNCGTDISITDAPSEFYSIAYFEAFDWSRPCLTMSVNDINTTAYTHIHFAFATLNADFSINVTSIADQLPFLQGLSGVKRIVSFGGWAFCTDPSTYMIMRDAVSTSENIATLVKNVIAFVEDYDLDGIDWDWEYPDEPDIPGIPVGTEADSTGYFVLLDELKASMPTGKTVSITAPASYWYLQHFPIQAMSEFLDYVVFMTYDLHGQWDYGNVNSDTGCLEGNCLRSHVNMTETINALSMITKAGVLSNMIAVGVSSYGRSFEMTTPGCWTELCTYTGPLSGATPGPCTDTAGYIADYEIGLVSSENPTADLLWDENSYSNIMVYNETQWVAYMNDTNKAVRQLLYKDLSLFGTSDWAVDLQSLDGTGESSSSSTTSSSSNLNETVYISPDIWSSVDPVVTALPGVTLVWPPMPLSSTTTITFPLWTTTVSYSSLTTLTSTLTDGTTSTYPWFVYVSMLTVLTIPAVTTTAIPVWGVSLGADLTDGPIVLTSSVQPDPFGIIITPVIDGTTSIIGAVETTTSPGTVIVWGDITYDAPTQTETLGGSTTIIGGTTLSPTIITVTPNPHPTTKASTTDSNLNSKTNSWKSGKPPTHTTTAGCPGCGLPCILFCDSGCPFCPPSIFSNQGSSAGNDGSSTATETKSESSTTTAFPATLLFVTDTPDVFPFTYDDPAALSSLYIEEQPEWESLFSITTGTTTSASTTVPVSTVTIPDVTVTVTPTPVADCAFWDDTIAYQFEIYDIVGWATDGGKSLETQEDGCGALTGWDWVAASGTTGAYVHFYLPTIIKAGCVERAIVSAGGPKISCVGEGLPLKRSLRERDSVQTAPSFLPMTENQREILLGVYGNTTEHHQYIPMVWNATSSSTTTA</sequence>
<evidence type="ECO:0000256" key="4">
    <source>
        <dbReference type="ARBA" id="ARBA00023026"/>
    </source>
</evidence>
<gene>
    <name evidence="10" type="ORF">Bfra_010099</name>
</gene>
<dbReference type="InterPro" id="IPR036861">
    <property type="entry name" value="Endochitinase-like_sf"/>
</dbReference>
<accession>A0A8H6EF09</accession>
<evidence type="ECO:0000313" key="10">
    <source>
        <dbReference type="EMBL" id="KAF5869954.1"/>
    </source>
</evidence>
<evidence type="ECO:0000256" key="7">
    <source>
        <dbReference type="SAM" id="SignalP"/>
    </source>
</evidence>
<evidence type="ECO:0000256" key="6">
    <source>
        <dbReference type="SAM" id="MobiDB-lite"/>
    </source>
</evidence>
<dbReference type="SUPFAM" id="SSF57016">
    <property type="entry name" value="Plant lectins/antimicrobial peptides"/>
    <property type="match status" value="1"/>
</dbReference>
<keyword evidence="3" id="KW-0147">Chitin-binding</keyword>
<comment type="caution">
    <text evidence="10">The sequence shown here is derived from an EMBL/GenBank/DDBJ whole genome shotgun (WGS) entry which is preliminary data.</text>
</comment>
<feature type="signal peptide" evidence="7">
    <location>
        <begin position="1"/>
        <end position="23"/>
    </location>
</feature>
<dbReference type="SMART" id="SM00257">
    <property type="entry name" value="LysM"/>
    <property type="match status" value="2"/>
</dbReference>
<dbReference type="RefSeq" id="XP_037188901.1">
    <property type="nucleotide sequence ID" value="XM_037340433.1"/>
</dbReference>
<dbReference type="OrthoDB" id="73875at2759"/>
<feature type="domain" description="GH18" evidence="9">
    <location>
        <begin position="549"/>
        <end position="918"/>
    </location>
</feature>
<keyword evidence="5" id="KW-0378">Hydrolase</keyword>
<evidence type="ECO:0000256" key="1">
    <source>
        <dbReference type="ARBA" id="ARBA00008682"/>
    </source>
</evidence>
<dbReference type="Gene3D" id="3.30.60.10">
    <property type="entry name" value="Endochitinase-like"/>
    <property type="match status" value="1"/>
</dbReference>
<comment type="similarity">
    <text evidence="1">Belongs to the glycosyl hydrolase 18 family. Chitinase class V subfamily.</text>
</comment>
<dbReference type="PANTHER" id="PTHR47700:SF2">
    <property type="entry name" value="CHITINASE"/>
    <property type="match status" value="1"/>
</dbReference>
<dbReference type="InterPro" id="IPR018392">
    <property type="entry name" value="LysM"/>
</dbReference>
<dbReference type="Pfam" id="PF01476">
    <property type="entry name" value="LysM"/>
    <property type="match status" value="2"/>
</dbReference>
<feature type="chain" id="PRO_5034503667" description="chitinase" evidence="7">
    <location>
        <begin position="24"/>
        <end position="1401"/>
    </location>
</feature>
<dbReference type="GO" id="GO:0008061">
    <property type="term" value="F:chitin binding"/>
    <property type="evidence" value="ECO:0007669"/>
    <property type="project" value="UniProtKB-KW"/>
</dbReference>
<dbReference type="InterPro" id="IPR001223">
    <property type="entry name" value="Glyco_hydro18_cat"/>
</dbReference>